<dbReference type="PANTHER" id="PTHR12507">
    <property type="entry name" value="REDUCED GROWTH PHENOTYPE 1 RGP1, YEAST -RELATED"/>
    <property type="match status" value="1"/>
</dbReference>
<dbReference type="AlphaFoldDB" id="A0A2N1JCK1"/>
<gene>
    <name evidence="2" type="ORF">MVES_001526</name>
</gene>
<feature type="region of interest" description="Disordered" evidence="1">
    <location>
        <begin position="37"/>
        <end position="131"/>
    </location>
</feature>
<organism evidence="2 3">
    <name type="scientific">Malassezia vespertilionis</name>
    <dbReference type="NCBI Taxonomy" id="2020962"/>
    <lineage>
        <taxon>Eukaryota</taxon>
        <taxon>Fungi</taxon>
        <taxon>Dikarya</taxon>
        <taxon>Basidiomycota</taxon>
        <taxon>Ustilaginomycotina</taxon>
        <taxon>Malasseziomycetes</taxon>
        <taxon>Malasseziales</taxon>
        <taxon>Malasseziaceae</taxon>
        <taxon>Malassezia</taxon>
    </lineage>
</organism>
<evidence type="ECO:0000313" key="3">
    <source>
        <dbReference type="Proteomes" id="UP000232875"/>
    </source>
</evidence>
<protein>
    <recommendedName>
        <fullName evidence="4">Rgp1p</fullName>
    </recommendedName>
</protein>
<feature type="compositionally biased region" description="Polar residues" evidence="1">
    <location>
        <begin position="250"/>
        <end position="262"/>
    </location>
</feature>
<accession>A0A2N1JCK1</accession>
<reference evidence="2 3" key="1">
    <citation type="submission" date="2017-10" db="EMBL/GenBank/DDBJ databases">
        <title>A novel species of cold-tolerant Malassezia isolated from bats.</title>
        <authorList>
            <person name="Lorch J.M."/>
            <person name="Palmer J.M."/>
            <person name="Vanderwolf K.J."/>
            <person name="Schmidt K.Z."/>
            <person name="Verant M.L."/>
            <person name="Weller T.J."/>
            <person name="Blehert D.S."/>
        </authorList>
    </citation>
    <scope>NUCLEOTIDE SEQUENCE [LARGE SCALE GENOMIC DNA]</scope>
    <source>
        <strain evidence="2 3">NWHC:44797-103</strain>
    </source>
</reference>
<sequence>MDLEPRSALVVAVTPTEPSCFAGELFECEIRFTNTNKPQSAARHAPPAMRRSVSQAASSPAHEPKGTRLGLVGMESTSKHGAAALGRGQPPRRGHQHKFSSRSEAWAKPNETPQRSDLAVHGTHPHARQKSIVEHQVEDLSRSFGLMHAAERPPSPLETASPRVDTFAIGQAAGVDATLRESLTTWTREQNTTQTSPLFPDAGVIPHGYEKLIWAFAQFGGTMELDHHLVRSADFEALRLRLARGEVGANTPQDPGTPSSADRTPRVVGGGELDFDTEIEAGSIEIETGASASDMRASHTPSVAALAALLFRYTAPSGTSRALHTPRHMRTGSTLSDIRNRTLLSKTLPTYSTPPTILGTDLLLAPGESKTFTFRMRLPPDLPPSFHGHAVHFDYYVTVGTNRIDTNAARSPARQQSRLLHIPIRVYNHVTPSGADTCFDLLNPIVSAVPHATVASNKADAGGDRDEIVTLLEMLRAGDAASATTLRGDVATFSCMDAANELTRTAGKVSYDIAKDGHIAAVLMLGRARYRLGDSVQALLRMNLPDTHVRIVRLTAALESCEEVDPSLATLPSARVQRHTRQVYATHHESTLDTRQTSFVLMIPSGATPAFSTSGIQHRWSLRVSLLTATCTRLEDGTRVGVPMPPHLVGAQDAYAAFHTSYHGVTTLSGVQTEGGVETEARLDIVECSVPVSVLPNSAKTKTVPIELYA</sequence>
<feature type="compositionally biased region" description="Basic residues" evidence="1">
    <location>
        <begin position="90"/>
        <end position="100"/>
    </location>
</feature>
<evidence type="ECO:0000256" key="1">
    <source>
        <dbReference type="SAM" id="MobiDB-lite"/>
    </source>
</evidence>
<dbReference type="InterPro" id="IPR014848">
    <property type="entry name" value="Rgp1"/>
</dbReference>
<dbReference type="Proteomes" id="UP000232875">
    <property type="component" value="Unassembled WGS sequence"/>
</dbReference>
<dbReference type="Gene3D" id="2.60.40.640">
    <property type="match status" value="1"/>
</dbReference>
<dbReference type="InterPro" id="IPR014752">
    <property type="entry name" value="Arrestin-like_C"/>
</dbReference>
<name>A0A2N1JCK1_9BASI</name>
<dbReference type="Pfam" id="PF08737">
    <property type="entry name" value="Rgp1"/>
    <property type="match status" value="2"/>
</dbReference>
<proteinExistence type="predicted"/>
<evidence type="ECO:0008006" key="4">
    <source>
        <dbReference type="Google" id="ProtNLM"/>
    </source>
</evidence>
<evidence type="ECO:0000313" key="2">
    <source>
        <dbReference type="EMBL" id="PKI84274.1"/>
    </source>
</evidence>
<dbReference type="OrthoDB" id="1918at2759"/>
<keyword evidence="3" id="KW-1185">Reference proteome</keyword>
<feature type="region of interest" description="Disordered" evidence="1">
    <location>
        <begin position="246"/>
        <end position="267"/>
    </location>
</feature>
<dbReference type="EMBL" id="KZ454989">
    <property type="protein sequence ID" value="PKI84274.1"/>
    <property type="molecule type" value="Genomic_DNA"/>
</dbReference>
<dbReference type="STRING" id="2020962.A0A2N1JCK1"/>